<dbReference type="InterPro" id="IPR023352">
    <property type="entry name" value="MAPEG-like_dom_sf"/>
</dbReference>
<evidence type="ECO:0000256" key="4">
    <source>
        <dbReference type="ARBA" id="ARBA00023136"/>
    </source>
</evidence>
<dbReference type="SUPFAM" id="SSF161084">
    <property type="entry name" value="MAPEG domain-like"/>
    <property type="match status" value="1"/>
</dbReference>
<sequence>MPLALSLLAVFVQVGLTFWAIVAMGRARLQAIRTHGIAYGDIEIDTTSYPREVRLMQANAHNQFETPILLYAGVALAAALGEVNWGVAIGAIAYAALRLLHRRVHVTTNHLPTRFKSFLLSLIALAVLWLSLAVGIML</sequence>
<dbReference type="Gene3D" id="1.20.120.550">
    <property type="entry name" value="Membrane associated eicosanoid/glutathione metabolism-like domain"/>
    <property type="match status" value="1"/>
</dbReference>
<feature type="transmembrane region" description="Helical" evidence="5">
    <location>
        <begin position="68"/>
        <end position="97"/>
    </location>
</feature>
<dbReference type="InterPro" id="IPR001129">
    <property type="entry name" value="Membr-assoc_MAPEG"/>
</dbReference>
<protein>
    <recommendedName>
        <fullName evidence="8">MAPEG family protein</fullName>
    </recommendedName>
</protein>
<evidence type="ECO:0000313" key="6">
    <source>
        <dbReference type="EMBL" id="QHQ34876.1"/>
    </source>
</evidence>
<dbReference type="Pfam" id="PF01124">
    <property type="entry name" value="MAPEG"/>
    <property type="match status" value="1"/>
</dbReference>
<reference evidence="6 7" key="1">
    <citation type="submission" date="2019-12" db="EMBL/GenBank/DDBJ databases">
        <title>Complete genome sequence of Algicella marina strain 9Alg 56(T) isolated from the red alga Tichocarpus crinitus.</title>
        <authorList>
            <person name="Kim S.-G."/>
            <person name="Nedashkovskaya O.I."/>
        </authorList>
    </citation>
    <scope>NUCLEOTIDE SEQUENCE [LARGE SCALE GENOMIC DNA]</scope>
    <source>
        <strain evidence="6 7">9Alg 56</strain>
    </source>
</reference>
<proteinExistence type="predicted"/>
<keyword evidence="2 5" id="KW-0812">Transmembrane</keyword>
<evidence type="ECO:0000256" key="5">
    <source>
        <dbReference type="SAM" id="Phobius"/>
    </source>
</evidence>
<evidence type="ECO:0000256" key="3">
    <source>
        <dbReference type="ARBA" id="ARBA00022989"/>
    </source>
</evidence>
<dbReference type="AlphaFoldDB" id="A0A6P1T0B1"/>
<gene>
    <name evidence="6" type="ORF">GO499_06505</name>
</gene>
<keyword evidence="7" id="KW-1185">Reference proteome</keyword>
<dbReference type="GO" id="GO:0016020">
    <property type="term" value="C:membrane"/>
    <property type="evidence" value="ECO:0007669"/>
    <property type="project" value="UniProtKB-SubCell"/>
</dbReference>
<name>A0A6P1T0B1_9RHOB</name>
<evidence type="ECO:0000256" key="1">
    <source>
        <dbReference type="ARBA" id="ARBA00004370"/>
    </source>
</evidence>
<keyword evidence="4 5" id="KW-0472">Membrane</keyword>
<dbReference type="Proteomes" id="UP000464495">
    <property type="component" value="Chromosome"/>
</dbReference>
<keyword evidence="3 5" id="KW-1133">Transmembrane helix</keyword>
<dbReference type="RefSeq" id="WP_161861442.1">
    <property type="nucleotide sequence ID" value="NZ_CP046620.1"/>
</dbReference>
<evidence type="ECO:0000256" key="2">
    <source>
        <dbReference type="ARBA" id="ARBA00022692"/>
    </source>
</evidence>
<evidence type="ECO:0008006" key="8">
    <source>
        <dbReference type="Google" id="ProtNLM"/>
    </source>
</evidence>
<organism evidence="6 7">
    <name type="scientific">Algicella marina</name>
    <dbReference type="NCBI Taxonomy" id="2683284"/>
    <lineage>
        <taxon>Bacteria</taxon>
        <taxon>Pseudomonadati</taxon>
        <taxon>Pseudomonadota</taxon>
        <taxon>Alphaproteobacteria</taxon>
        <taxon>Rhodobacterales</taxon>
        <taxon>Paracoccaceae</taxon>
        <taxon>Algicella</taxon>
    </lineage>
</organism>
<feature type="transmembrane region" description="Helical" evidence="5">
    <location>
        <begin position="118"/>
        <end position="137"/>
    </location>
</feature>
<accession>A0A6P1T0B1</accession>
<comment type="subcellular location">
    <subcellularLocation>
        <location evidence="1">Membrane</location>
    </subcellularLocation>
</comment>
<dbReference type="EMBL" id="CP046620">
    <property type="protein sequence ID" value="QHQ34876.1"/>
    <property type="molecule type" value="Genomic_DNA"/>
</dbReference>
<dbReference type="KEGG" id="amaq:GO499_06505"/>
<evidence type="ECO:0000313" key="7">
    <source>
        <dbReference type="Proteomes" id="UP000464495"/>
    </source>
</evidence>